<dbReference type="EMBL" id="CP024201">
    <property type="protein sequence ID" value="ATQ43973.1"/>
    <property type="molecule type" value="Genomic_DNA"/>
</dbReference>
<evidence type="ECO:0000313" key="4">
    <source>
        <dbReference type="Proteomes" id="UP000228945"/>
    </source>
</evidence>
<dbReference type="OrthoDB" id="9807356at2"/>
<reference evidence="3 4" key="1">
    <citation type="submission" date="2017-10" db="EMBL/GenBank/DDBJ databases">
        <title>Genome sequence of Caulobacter mirabilis FWC38.</title>
        <authorList>
            <person name="Fiebig A."/>
            <person name="Crosson S."/>
        </authorList>
    </citation>
    <scope>NUCLEOTIDE SEQUENCE [LARGE SCALE GENOMIC DNA]</scope>
    <source>
        <strain evidence="3 4">FWC 38</strain>
    </source>
</reference>
<evidence type="ECO:0000256" key="1">
    <source>
        <dbReference type="ARBA" id="ARBA00022676"/>
    </source>
</evidence>
<dbReference type="SUPFAM" id="SSF53756">
    <property type="entry name" value="UDP-Glycosyltransferase/glycogen phosphorylase"/>
    <property type="match status" value="1"/>
</dbReference>
<dbReference type="PANTHER" id="PTHR30160">
    <property type="entry name" value="TETRAACYLDISACCHARIDE 4'-KINASE-RELATED"/>
    <property type="match status" value="1"/>
</dbReference>
<dbReference type="AlphaFoldDB" id="A0A2D2B162"/>
<keyword evidence="1" id="KW-0328">Glycosyltransferase</keyword>
<dbReference type="InterPro" id="IPR051199">
    <property type="entry name" value="LPS_LOS_Heptosyltrfase"/>
</dbReference>
<dbReference type="Gene3D" id="3.40.50.2000">
    <property type="entry name" value="Glycogen Phosphorylase B"/>
    <property type="match status" value="2"/>
</dbReference>
<keyword evidence="4" id="KW-1185">Reference proteome</keyword>
<protein>
    <submittedName>
        <fullName evidence="3">ADP-heptose--LPS heptosyltransferase</fullName>
    </submittedName>
</protein>
<keyword evidence="2 3" id="KW-0808">Transferase</keyword>
<dbReference type="CDD" id="cd03789">
    <property type="entry name" value="GT9_LPS_heptosyltransferase"/>
    <property type="match status" value="1"/>
</dbReference>
<evidence type="ECO:0000313" key="3">
    <source>
        <dbReference type="EMBL" id="ATQ43973.1"/>
    </source>
</evidence>
<dbReference type="GO" id="GO:0008713">
    <property type="term" value="F:ADP-heptose-lipopolysaccharide heptosyltransferase activity"/>
    <property type="evidence" value="ECO:0007669"/>
    <property type="project" value="TreeGrafter"/>
</dbReference>
<dbReference type="GO" id="GO:0005829">
    <property type="term" value="C:cytosol"/>
    <property type="evidence" value="ECO:0007669"/>
    <property type="project" value="TreeGrafter"/>
</dbReference>
<organism evidence="3 4">
    <name type="scientific">Caulobacter mirabilis</name>
    <dbReference type="NCBI Taxonomy" id="69666"/>
    <lineage>
        <taxon>Bacteria</taxon>
        <taxon>Pseudomonadati</taxon>
        <taxon>Pseudomonadota</taxon>
        <taxon>Alphaproteobacteria</taxon>
        <taxon>Caulobacterales</taxon>
        <taxon>Caulobacteraceae</taxon>
        <taxon>Caulobacter</taxon>
    </lineage>
</organism>
<dbReference type="GO" id="GO:0009244">
    <property type="term" value="P:lipopolysaccharide core region biosynthetic process"/>
    <property type="evidence" value="ECO:0007669"/>
    <property type="project" value="TreeGrafter"/>
</dbReference>
<accession>A0A2D2B162</accession>
<name>A0A2D2B162_9CAUL</name>
<sequence length="323" mass="34733">MTGEVKQVLVIQAGGIAEFVLSLAAMKRIRLAHPRARVTLLTVPQFEGLAKASPYFNTVWTTARPTTPGDWMALRGQIKRGRFDRVYDLESSGWSKFLFHLLRPFPPVWSGAAVGARLRHRNPRRDEMHTLERQAEQLQAAGIWPDAPTAPGDAPAPDLSWILRRAPDARPVPGAAAPRPFVLMVPGGVENTPEKRWPVEAYGRLGAVLRARGYDIVVIGGPHESALARTIQKLAGNARDLTGRTDFAQIAVLGVRAALAIGNNTGPMHLIAAAGAPTITLVRDDGDAMVTAPRGHVAVLQAPSLVDLSVETVATAANALLPR</sequence>
<evidence type="ECO:0000256" key="2">
    <source>
        <dbReference type="ARBA" id="ARBA00022679"/>
    </source>
</evidence>
<dbReference type="Proteomes" id="UP000228945">
    <property type="component" value="Chromosome"/>
</dbReference>
<dbReference type="Pfam" id="PF01075">
    <property type="entry name" value="Glyco_transf_9"/>
    <property type="match status" value="1"/>
</dbReference>
<dbReference type="InterPro" id="IPR002201">
    <property type="entry name" value="Glyco_trans_9"/>
</dbReference>
<dbReference type="PANTHER" id="PTHR30160:SF1">
    <property type="entry name" value="LIPOPOLYSACCHARIDE 1,2-N-ACETYLGLUCOSAMINETRANSFERASE-RELATED"/>
    <property type="match status" value="1"/>
</dbReference>
<proteinExistence type="predicted"/>
<dbReference type="RefSeq" id="WP_099623221.1">
    <property type="nucleotide sequence ID" value="NZ_CP024201.1"/>
</dbReference>
<dbReference type="KEGG" id="cmb:CSW64_17045"/>
<gene>
    <name evidence="3" type="ORF">CSW64_17045</name>
</gene>